<comment type="caution">
    <text evidence="1">The sequence shown here is derived from an EMBL/GenBank/DDBJ whole genome shotgun (WGS) entry which is preliminary data.</text>
</comment>
<dbReference type="Proteomes" id="UP000324222">
    <property type="component" value="Unassembled WGS sequence"/>
</dbReference>
<evidence type="ECO:0000313" key="1">
    <source>
        <dbReference type="EMBL" id="MPC29003.1"/>
    </source>
</evidence>
<sequence>MFGLGNALGIQTLVFTNRALLIPKRKEFWNRFRGLMNTSLGTASAPVIHQAARWRFRDSGIRYSPAELH</sequence>
<dbReference type="EMBL" id="VSRR010001999">
    <property type="protein sequence ID" value="MPC29003.1"/>
    <property type="molecule type" value="Genomic_DNA"/>
</dbReference>
<accession>A0A5B7E732</accession>
<organism evidence="1 2">
    <name type="scientific">Portunus trituberculatus</name>
    <name type="common">Swimming crab</name>
    <name type="synonym">Neptunus trituberculatus</name>
    <dbReference type="NCBI Taxonomy" id="210409"/>
    <lineage>
        <taxon>Eukaryota</taxon>
        <taxon>Metazoa</taxon>
        <taxon>Ecdysozoa</taxon>
        <taxon>Arthropoda</taxon>
        <taxon>Crustacea</taxon>
        <taxon>Multicrustacea</taxon>
        <taxon>Malacostraca</taxon>
        <taxon>Eumalacostraca</taxon>
        <taxon>Eucarida</taxon>
        <taxon>Decapoda</taxon>
        <taxon>Pleocyemata</taxon>
        <taxon>Brachyura</taxon>
        <taxon>Eubrachyura</taxon>
        <taxon>Portunoidea</taxon>
        <taxon>Portunidae</taxon>
        <taxon>Portuninae</taxon>
        <taxon>Portunus</taxon>
    </lineage>
</organism>
<gene>
    <name evidence="1" type="ORF">E2C01_022219</name>
</gene>
<proteinExistence type="predicted"/>
<name>A0A5B7E732_PORTR</name>
<protein>
    <submittedName>
        <fullName evidence="1">Uncharacterized protein</fullName>
    </submittedName>
</protein>
<dbReference type="AlphaFoldDB" id="A0A5B7E732"/>
<keyword evidence="2" id="KW-1185">Reference proteome</keyword>
<reference evidence="1 2" key="1">
    <citation type="submission" date="2019-05" db="EMBL/GenBank/DDBJ databases">
        <title>Another draft genome of Portunus trituberculatus and its Hox gene families provides insights of decapod evolution.</title>
        <authorList>
            <person name="Jeong J.-H."/>
            <person name="Song I."/>
            <person name="Kim S."/>
            <person name="Choi T."/>
            <person name="Kim D."/>
            <person name="Ryu S."/>
            <person name="Kim W."/>
        </authorList>
    </citation>
    <scope>NUCLEOTIDE SEQUENCE [LARGE SCALE GENOMIC DNA]</scope>
    <source>
        <tissue evidence="1">Muscle</tissue>
    </source>
</reference>
<evidence type="ECO:0000313" key="2">
    <source>
        <dbReference type="Proteomes" id="UP000324222"/>
    </source>
</evidence>